<gene>
    <name evidence="2" type="ORF">NDU88_001711</name>
</gene>
<keyword evidence="3" id="KW-1185">Reference proteome</keyword>
<reference evidence="2" key="1">
    <citation type="journal article" date="2022" name="bioRxiv">
        <title>Sequencing and chromosome-scale assembly of the giantPleurodeles waltlgenome.</title>
        <authorList>
            <person name="Brown T."/>
            <person name="Elewa A."/>
            <person name="Iarovenko S."/>
            <person name="Subramanian E."/>
            <person name="Araus A.J."/>
            <person name="Petzold A."/>
            <person name="Susuki M."/>
            <person name="Suzuki K.-i.T."/>
            <person name="Hayashi T."/>
            <person name="Toyoda A."/>
            <person name="Oliveira C."/>
            <person name="Osipova E."/>
            <person name="Leigh N.D."/>
            <person name="Simon A."/>
            <person name="Yun M.H."/>
        </authorList>
    </citation>
    <scope>NUCLEOTIDE SEQUENCE</scope>
    <source>
        <strain evidence="2">20211129_DDA</strain>
        <tissue evidence="2">Liver</tissue>
    </source>
</reference>
<evidence type="ECO:0000256" key="1">
    <source>
        <dbReference type="SAM" id="MobiDB-lite"/>
    </source>
</evidence>
<dbReference type="EMBL" id="JANPWB010000002">
    <property type="protein sequence ID" value="KAJ1206304.1"/>
    <property type="molecule type" value="Genomic_DNA"/>
</dbReference>
<accession>A0AAV7W2C1</accession>
<dbReference type="Proteomes" id="UP001066276">
    <property type="component" value="Chromosome 1_2"/>
</dbReference>
<evidence type="ECO:0000313" key="2">
    <source>
        <dbReference type="EMBL" id="KAJ1206304.1"/>
    </source>
</evidence>
<proteinExistence type="predicted"/>
<sequence>MRQRRCRTLRAVGRAPETEARGTPRRRTVCDGDLLDPVLRALPEREQPPPARRRRVLFKACLLTVGCLTMEEKRCEKQKCSPFPLSEGEAGELSVQRISRNPENKVMGKQVRAMTDEA</sequence>
<name>A0AAV7W2C1_PLEWA</name>
<organism evidence="2 3">
    <name type="scientific">Pleurodeles waltl</name>
    <name type="common">Iberian ribbed newt</name>
    <dbReference type="NCBI Taxonomy" id="8319"/>
    <lineage>
        <taxon>Eukaryota</taxon>
        <taxon>Metazoa</taxon>
        <taxon>Chordata</taxon>
        <taxon>Craniata</taxon>
        <taxon>Vertebrata</taxon>
        <taxon>Euteleostomi</taxon>
        <taxon>Amphibia</taxon>
        <taxon>Batrachia</taxon>
        <taxon>Caudata</taxon>
        <taxon>Salamandroidea</taxon>
        <taxon>Salamandridae</taxon>
        <taxon>Pleurodelinae</taxon>
        <taxon>Pleurodeles</taxon>
    </lineage>
</organism>
<evidence type="ECO:0000313" key="3">
    <source>
        <dbReference type="Proteomes" id="UP001066276"/>
    </source>
</evidence>
<feature type="region of interest" description="Disordered" evidence="1">
    <location>
        <begin position="80"/>
        <end position="118"/>
    </location>
</feature>
<comment type="caution">
    <text evidence="2">The sequence shown here is derived from an EMBL/GenBank/DDBJ whole genome shotgun (WGS) entry which is preliminary data.</text>
</comment>
<protein>
    <submittedName>
        <fullName evidence="2">Uncharacterized protein</fullName>
    </submittedName>
</protein>
<feature type="region of interest" description="Disordered" evidence="1">
    <location>
        <begin position="1"/>
        <end position="28"/>
    </location>
</feature>
<dbReference type="AlphaFoldDB" id="A0AAV7W2C1"/>